<keyword evidence="2" id="KW-0812">Transmembrane</keyword>
<dbReference type="EMBL" id="CT573213">
    <property type="protein sequence ID" value="CAJ59879.1"/>
    <property type="molecule type" value="Genomic_DNA"/>
</dbReference>
<dbReference type="OrthoDB" id="3216749at2"/>
<keyword evidence="2" id="KW-1133">Transmembrane helix</keyword>
<feature type="compositionally biased region" description="Low complexity" evidence="1">
    <location>
        <begin position="22"/>
        <end position="38"/>
    </location>
</feature>
<feature type="compositionally biased region" description="Low complexity" evidence="1">
    <location>
        <begin position="170"/>
        <end position="184"/>
    </location>
</feature>
<evidence type="ECO:0000256" key="2">
    <source>
        <dbReference type="SAM" id="Phobius"/>
    </source>
</evidence>
<feature type="compositionally biased region" description="Basic and acidic residues" evidence="1">
    <location>
        <begin position="110"/>
        <end position="122"/>
    </location>
</feature>
<dbReference type="KEGG" id="fal:FRAAL1218"/>
<evidence type="ECO:0000313" key="3">
    <source>
        <dbReference type="EMBL" id="CAJ59879.1"/>
    </source>
</evidence>
<dbReference type="Proteomes" id="UP000000657">
    <property type="component" value="Chromosome"/>
</dbReference>
<dbReference type="RefSeq" id="WP_011602420.1">
    <property type="nucleotide sequence ID" value="NC_008278.1"/>
</dbReference>
<dbReference type="AlphaFoldDB" id="Q0RRE0"/>
<feature type="compositionally biased region" description="Pro residues" evidence="1">
    <location>
        <begin position="209"/>
        <end position="219"/>
    </location>
</feature>
<dbReference type="HOGENOM" id="CLU_562314_0_0_11"/>
<sequence>MQSPGLGPQDPDAETQRVHGTPAGFHPDPADPGGAAPYDDAERTRLAGEDSGSQRPGQADGWPTVVQPPAGPGFPPVAAGRPRNDPYGQTEPHAPASPYGQTAPYGPADPRGHRDPYGRDDPQGGPDPYGRGGPQQGEDEYGEEAQTRILPDGAGSGWPPGTSAGQGRSPAPEEYPPTAAYPPAGGYGAASGAGGPSGPASGGYGGSPGYPPTGYPPPGGYAQPAAGYDQGYQQQGYQQGYPGPGYQEQGYQQGYQQQGYPAAGGYQQGYPPAGAYGAYPPAGTGPAGGPRPGGSGRRRAVIIGAAVVVVLLLIIIPVVLLTGGSDDGKPAAADSVSPSAPPTAPASPSATLSSSPSPSPSASPSASSTLTPAENELVAKLDSSAMTDCKPNRDAESDHILAALFCDSDDGKVVAAYAYATAGDLTSDVDVRKSLATAPGGTCKTGGSEVFTWNFDQGKTQGTAVCTVRDSSHFIFWSYDDKLVSFMATGTDGVALYEWWSGFDPVPQS</sequence>
<accession>Q0RRE0</accession>
<dbReference type="STRING" id="326424.FRAAL1218"/>
<evidence type="ECO:0000313" key="4">
    <source>
        <dbReference type="Proteomes" id="UP000000657"/>
    </source>
</evidence>
<keyword evidence="4" id="KW-1185">Reference proteome</keyword>
<feature type="compositionally biased region" description="Gly residues" evidence="1">
    <location>
        <begin position="185"/>
        <end position="208"/>
    </location>
</feature>
<feature type="region of interest" description="Disordered" evidence="1">
    <location>
        <begin position="1"/>
        <end position="227"/>
    </location>
</feature>
<gene>
    <name evidence="3" type="ordered locus">FRAAL1218</name>
</gene>
<organism evidence="3 4">
    <name type="scientific">Frankia alni (strain DSM 45986 / CECT 9034 / ACN14a)</name>
    <dbReference type="NCBI Taxonomy" id="326424"/>
    <lineage>
        <taxon>Bacteria</taxon>
        <taxon>Bacillati</taxon>
        <taxon>Actinomycetota</taxon>
        <taxon>Actinomycetes</taxon>
        <taxon>Frankiales</taxon>
        <taxon>Frankiaceae</taxon>
        <taxon>Frankia</taxon>
    </lineage>
</organism>
<dbReference type="eggNOG" id="COG0443">
    <property type="taxonomic scope" value="Bacteria"/>
</dbReference>
<protein>
    <submittedName>
        <fullName evidence="3">Uncharacterized protein</fullName>
    </submittedName>
</protein>
<feature type="region of interest" description="Disordered" evidence="1">
    <location>
        <begin position="326"/>
        <end position="372"/>
    </location>
</feature>
<evidence type="ECO:0000256" key="1">
    <source>
        <dbReference type="SAM" id="MobiDB-lite"/>
    </source>
</evidence>
<proteinExistence type="predicted"/>
<reference evidence="3 4" key="1">
    <citation type="journal article" date="2007" name="Genome Res.">
        <title>Genome characteristics of facultatively symbiotic Frankia sp. strains reflect host range and host plant biogeography.</title>
        <authorList>
            <person name="Normand P."/>
            <person name="Lapierre P."/>
            <person name="Tisa L.S."/>
            <person name="Gogarten J.P."/>
            <person name="Alloisio N."/>
            <person name="Bagnarol E."/>
            <person name="Bassi C.A."/>
            <person name="Berry A.M."/>
            <person name="Bickhart D.M."/>
            <person name="Choisne N."/>
            <person name="Couloux A."/>
            <person name="Cournoyer B."/>
            <person name="Cruveiller S."/>
            <person name="Daubin V."/>
            <person name="Demange N."/>
            <person name="Francino M.P."/>
            <person name="Goltsman E."/>
            <person name="Huang Y."/>
            <person name="Kopp O.R."/>
            <person name="Labarre L."/>
            <person name="Lapidus A."/>
            <person name="Lavire C."/>
            <person name="Marechal J."/>
            <person name="Martinez M."/>
            <person name="Mastronunzio J.E."/>
            <person name="Mullin B.C."/>
            <person name="Niemann J."/>
            <person name="Pujic P."/>
            <person name="Rawnsley T."/>
            <person name="Rouy Z."/>
            <person name="Schenowitz C."/>
            <person name="Sellstedt A."/>
            <person name="Tavares F."/>
            <person name="Tomkins J.P."/>
            <person name="Vallenet D."/>
            <person name="Valverde C."/>
            <person name="Wall L.G."/>
            <person name="Wang Y."/>
            <person name="Medigue C."/>
            <person name="Benson D.R."/>
        </authorList>
    </citation>
    <scope>NUCLEOTIDE SEQUENCE [LARGE SCALE GENOMIC DNA]</scope>
    <source>
        <strain evidence="4">DSM 45986 / CECT 9034 / ACN14a</strain>
    </source>
</reference>
<feature type="compositionally biased region" description="Low complexity" evidence="1">
    <location>
        <begin position="346"/>
        <end position="372"/>
    </location>
</feature>
<feature type="transmembrane region" description="Helical" evidence="2">
    <location>
        <begin position="300"/>
        <end position="321"/>
    </location>
</feature>
<name>Q0RRE0_FRAAA</name>
<keyword evidence="2" id="KW-0472">Membrane</keyword>